<keyword evidence="2" id="KW-1185">Reference proteome</keyword>
<dbReference type="AlphaFoldDB" id="A0ABD2BB34"/>
<reference evidence="1 2" key="1">
    <citation type="journal article" date="2024" name="Ann. Entomol. Soc. Am.">
        <title>Genomic analyses of the southern and eastern yellowjacket wasps (Hymenoptera: Vespidae) reveal evolutionary signatures of social life.</title>
        <authorList>
            <person name="Catto M.A."/>
            <person name="Caine P.B."/>
            <person name="Orr S.E."/>
            <person name="Hunt B.G."/>
            <person name="Goodisman M.A.D."/>
        </authorList>
    </citation>
    <scope>NUCLEOTIDE SEQUENCE [LARGE SCALE GENOMIC DNA]</scope>
    <source>
        <strain evidence="1">233</strain>
        <tissue evidence="1">Head and thorax</tissue>
    </source>
</reference>
<evidence type="ECO:0000313" key="2">
    <source>
        <dbReference type="Proteomes" id="UP001607302"/>
    </source>
</evidence>
<organism evidence="1 2">
    <name type="scientific">Vespula squamosa</name>
    <name type="common">Southern yellow jacket</name>
    <name type="synonym">Wasp</name>
    <dbReference type="NCBI Taxonomy" id="30214"/>
    <lineage>
        <taxon>Eukaryota</taxon>
        <taxon>Metazoa</taxon>
        <taxon>Ecdysozoa</taxon>
        <taxon>Arthropoda</taxon>
        <taxon>Hexapoda</taxon>
        <taxon>Insecta</taxon>
        <taxon>Pterygota</taxon>
        <taxon>Neoptera</taxon>
        <taxon>Endopterygota</taxon>
        <taxon>Hymenoptera</taxon>
        <taxon>Apocrita</taxon>
        <taxon>Aculeata</taxon>
        <taxon>Vespoidea</taxon>
        <taxon>Vespidae</taxon>
        <taxon>Vespinae</taxon>
        <taxon>Vespula</taxon>
    </lineage>
</organism>
<name>A0ABD2BB34_VESSQ</name>
<accession>A0ABD2BB34</accession>
<gene>
    <name evidence="1" type="ORF">V1478_005563</name>
</gene>
<dbReference type="Proteomes" id="UP001607302">
    <property type="component" value="Unassembled WGS sequence"/>
</dbReference>
<proteinExistence type="predicted"/>
<evidence type="ECO:0000313" key="1">
    <source>
        <dbReference type="EMBL" id="KAL2729753.1"/>
    </source>
</evidence>
<sequence>MEEDAFFHFSAVLLFAKKVTHTIKSSDDHDIIIYKHLRIVKGHHTIRRRSCSVLLFFLQQIKRTIKIFQELKSVYHLQLEADSNSNNIKWITLTENIQKIALGENLVDNVETYSCFDLY</sequence>
<comment type="caution">
    <text evidence="1">The sequence shown here is derived from an EMBL/GenBank/DDBJ whole genome shotgun (WGS) entry which is preliminary data.</text>
</comment>
<protein>
    <submittedName>
        <fullName evidence="1">Uncharacterized protein</fullName>
    </submittedName>
</protein>
<dbReference type="EMBL" id="JAUDFV010000114">
    <property type="protein sequence ID" value="KAL2729753.1"/>
    <property type="molecule type" value="Genomic_DNA"/>
</dbReference>